<dbReference type="EMBL" id="JAANQT010008401">
    <property type="protein sequence ID" value="KAG1281750.1"/>
    <property type="molecule type" value="Genomic_DNA"/>
</dbReference>
<sequence length="126" mass="13431">MAHARNAALGKAQQLVRRRFEQHDGGQAGNRRGAVLQRAEVLYLRAPVLQPPPQLVTPGPGRGQQADRVTLEGHRRTDTGGAQQRRLGDEATADSLRAFHPDSPAHASFMPDSGCSSGATVANACM</sequence>
<feature type="region of interest" description="Disordered" evidence="1">
    <location>
        <begin position="50"/>
        <end position="94"/>
    </location>
</feature>
<name>A0A9P6WTN0_RHIOR</name>
<gene>
    <name evidence="2" type="ORF">G6F64_014445</name>
</gene>
<keyword evidence="3" id="KW-1185">Reference proteome</keyword>
<evidence type="ECO:0000313" key="2">
    <source>
        <dbReference type="EMBL" id="KAG1281750.1"/>
    </source>
</evidence>
<feature type="compositionally biased region" description="Basic and acidic residues" evidence="1">
    <location>
        <begin position="69"/>
        <end position="78"/>
    </location>
</feature>
<dbReference type="Proteomes" id="UP000716291">
    <property type="component" value="Unassembled WGS sequence"/>
</dbReference>
<protein>
    <submittedName>
        <fullName evidence="2">Uncharacterized protein</fullName>
    </submittedName>
</protein>
<comment type="caution">
    <text evidence="2">The sequence shown here is derived from an EMBL/GenBank/DDBJ whole genome shotgun (WGS) entry which is preliminary data.</text>
</comment>
<evidence type="ECO:0000313" key="3">
    <source>
        <dbReference type="Proteomes" id="UP000716291"/>
    </source>
</evidence>
<accession>A0A9P6WTN0</accession>
<reference evidence="2" key="1">
    <citation type="journal article" date="2020" name="Microb. Genom.">
        <title>Genetic diversity of clinical and environmental Mucorales isolates obtained from an investigation of mucormycosis cases among solid organ transplant recipients.</title>
        <authorList>
            <person name="Nguyen M.H."/>
            <person name="Kaul D."/>
            <person name="Muto C."/>
            <person name="Cheng S.J."/>
            <person name="Richter R.A."/>
            <person name="Bruno V.M."/>
            <person name="Liu G."/>
            <person name="Beyhan S."/>
            <person name="Sundermann A.J."/>
            <person name="Mounaud S."/>
            <person name="Pasculle A.W."/>
            <person name="Nierman W.C."/>
            <person name="Driscoll E."/>
            <person name="Cumbie R."/>
            <person name="Clancy C.J."/>
            <person name="Dupont C.L."/>
        </authorList>
    </citation>
    <scope>NUCLEOTIDE SEQUENCE</scope>
    <source>
        <strain evidence="2">GL11</strain>
    </source>
</reference>
<proteinExistence type="predicted"/>
<dbReference type="AlphaFoldDB" id="A0A9P6WTN0"/>
<evidence type="ECO:0000256" key="1">
    <source>
        <dbReference type="SAM" id="MobiDB-lite"/>
    </source>
</evidence>
<organism evidence="2 3">
    <name type="scientific">Rhizopus oryzae</name>
    <name type="common">Mucormycosis agent</name>
    <name type="synonym">Rhizopus arrhizus var. delemar</name>
    <dbReference type="NCBI Taxonomy" id="64495"/>
    <lineage>
        <taxon>Eukaryota</taxon>
        <taxon>Fungi</taxon>
        <taxon>Fungi incertae sedis</taxon>
        <taxon>Mucoromycota</taxon>
        <taxon>Mucoromycotina</taxon>
        <taxon>Mucoromycetes</taxon>
        <taxon>Mucorales</taxon>
        <taxon>Mucorineae</taxon>
        <taxon>Rhizopodaceae</taxon>
        <taxon>Rhizopus</taxon>
    </lineage>
</organism>